<accession>A0A9N8V647</accession>
<dbReference type="GO" id="GO:0005886">
    <property type="term" value="C:plasma membrane"/>
    <property type="evidence" value="ECO:0007669"/>
    <property type="project" value="InterPro"/>
</dbReference>
<feature type="transmembrane region" description="Helical" evidence="1">
    <location>
        <begin position="195"/>
        <end position="220"/>
    </location>
</feature>
<sequence length="576" mass="66276">MKKEAIQDHKFDFVNVYDFEKKDCLHKMKYSKIFFIVLKSVLVYIADLWTACALLLTDKWGSAINPEISFSISKWIFVGSIVISYILLFWEIKKAHAIVISGDISFAFTNMIAYRYFALTSYAHWCFFEAIRERQKGLDKIAFFVYFAFKGWKRLLLCDGPRQVINFITIIGFLKNIKFSTDPDKYGSLYAKSALGIMAFTVSIFFISLSLLLFAFILYLPLLCCYVKGNLKEYCCRKIDKRIGELLKKQRERRTRIGAKIYNDQKQKQEEFLISPKPAIYNNNNFSPNSHNSLNSDNSFYPTDPHILKNGKPIYRQPNDPYQQKPLSIQNKNYYSNTKKEYFYDPISSDQNQNSYGFETQAEHNISPVNISSNTYTTQNPYVMETPIEHNILPVNISNNTYLTDTTQNPYVMETPIEHNILPVNISNNTYLTDTTQNPYVPIEHNILPVNVSNNIYLTDTTQINSSQFTETYQDKVLPNITSTLNATTITTKHETSFPNFMHNQNHIIEEDITEQSSTVISSNVSINSEGSNGGPIITLNNSPPLSPLIGRYSTDRKTKRIYSNFSNYKLQGGGK</sequence>
<keyword evidence="3" id="KW-1185">Reference proteome</keyword>
<dbReference type="Proteomes" id="UP000789706">
    <property type="component" value="Unassembled WGS sequence"/>
</dbReference>
<dbReference type="OrthoDB" id="2128042at2759"/>
<dbReference type="PANTHER" id="PTHR36424">
    <property type="entry name" value="PHEROMONE-REGULATED MEMBRANE PROTEIN 6"/>
    <property type="match status" value="1"/>
</dbReference>
<dbReference type="GO" id="GO:0015079">
    <property type="term" value="F:potassium ion transmembrane transporter activity"/>
    <property type="evidence" value="ECO:0007669"/>
    <property type="project" value="InterPro"/>
</dbReference>
<dbReference type="Pfam" id="PF16944">
    <property type="entry name" value="KCH"/>
    <property type="match status" value="1"/>
</dbReference>
<evidence type="ECO:0000313" key="2">
    <source>
        <dbReference type="EMBL" id="CAG8443772.1"/>
    </source>
</evidence>
<organism evidence="2 3">
    <name type="scientific">Diversispora eburnea</name>
    <dbReference type="NCBI Taxonomy" id="1213867"/>
    <lineage>
        <taxon>Eukaryota</taxon>
        <taxon>Fungi</taxon>
        <taxon>Fungi incertae sedis</taxon>
        <taxon>Mucoromycota</taxon>
        <taxon>Glomeromycotina</taxon>
        <taxon>Glomeromycetes</taxon>
        <taxon>Diversisporales</taxon>
        <taxon>Diversisporaceae</taxon>
        <taxon>Diversispora</taxon>
    </lineage>
</organism>
<feature type="transmembrane region" description="Helical" evidence="1">
    <location>
        <begin position="33"/>
        <end position="56"/>
    </location>
</feature>
<comment type="caution">
    <text evidence="2">The sequence shown here is derived from an EMBL/GenBank/DDBJ whole genome shotgun (WGS) entry which is preliminary data.</text>
</comment>
<evidence type="ECO:0000256" key="1">
    <source>
        <dbReference type="SAM" id="Phobius"/>
    </source>
</evidence>
<dbReference type="EMBL" id="CAJVPK010000076">
    <property type="protein sequence ID" value="CAG8443772.1"/>
    <property type="molecule type" value="Genomic_DNA"/>
</dbReference>
<gene>
    <name evidence="2" type="ORF">DEBURN_LOCUS1643</name>
</gene>
<keyword evidence="1" id="KW-1133">Transmembrane helix</keyword>
<keyword evidence="1" id="KW-0472">Membrane</keyword>
<keyword evidence="1" id="KW-0812">Transmembrane</keyword>
<dbReference type="InterPro" id="IPR031606">
    <property type="entry name" value="Kch1/2"/>
</dbReference>
<dbReference type="AlphaFoldDB" id="A0A9N8V647"/>
<proteinExistence type="predicted"/>
<evidence type="ECO:0000313" key="3">
    <source>
        <dbReference type="Proteomes" id="UP000789706"/>
    </source>
</evidence>
<reference evidence="2" key="1">
    <citation type="submission" date="2021-06" db="EMBL/GenBank/DDBJ databases">
        <authorList>
            <person name="Kallberg Y."/>
            <person name="Tangrot J."/>
            <person name="Rosling A."/>
        </authorList>
    </citation>
    <scope>NUCLEOTIDE SEQUENCE</scope>
    <source>
        <strain evidence="2">AZ414A</strain>
    </source>
</reference>
<dbReference type="PANTHER" id="PTHR36424:SF1">
    <property type="entry name" value="LOW AFFINITY K(+) TRANSPORTER 1-RELATED"/>
    <property type="match status" value="1"/>
</dbReference>
<name>A0A9N8V647_9GLOM</name>
<protein>
    <submittedName>
        <fullName evidence="2">9193_t:CDS:1</fullName>
    </submittedName>
</protein>
<feature type="transmembrane region" description="Helical" evidence="1">
    <location>
        <begin position="68"/>
        <end position="90"/>
    </location>
</feature>